<dbReference type="EMBL" id="KV460209">
    <property type="protein sequence ID" value="OBU00485.2"/>
    <property type="molecule type" value="Genomic_DNA"/>
</dbReference>
<dbReference type="Proteomes" id="UP000091956">
    <property type="component" value="Unassembled WGS sequence"/>
</dbReference>
<feature type="compositionally biased region" description="Basic and acidic residues" evidence="7">
    <location>
        <begin position="59"/>
        <end position="69"/>
    </location>
</feature>
<feature type="domain" description="Zn(2)-C6 fungal-type" evidence="8">
    <location>
        <begin position="188"/>
        <end position="217"/>
    </location>
</feature>
<dbReference type="SMART" id="SM00066">
    <property type="entry name" value="GAL4"/>
    <property type="match status" value="1"/>
</dbReference>
<dbReference type="GeneID" id="28834742"/>
<name>A0A1B8GXC0_9PEZI</name>
<keyword evidence="4" id="KW-0238">DNA-binding</keyword>
<dbReference type="GO" id="GO:0008270">
    <property type="term" value="F:zinc ion binding"/>
    <property type="evidence" value="ECO:0007669"/>
    <property type="project" value="InterPro"/>
</dbReference>
<dbReference type="GO" id="GO:0000981">
    <property type="term" value="F:DNA-binding transcription factor activity, RNA polymerase II-specific"/>
    <property type="evidence" value="ECO:0007669"/>
    <property type="project" value="InterPro"/>
</dbReference>
<feature type="region of interest" description="Disordered" evidence="7">
    <location>
        <begin position="453"/>
        <end position="600"/>
    </location>
</feature>
<evidence type="ECO:0000256" key="2">
    <source>
        <dbReference type="ARBA" id="ARBA00022833"/>
    </source>
</evidence>
<evidence type="ECO:0000256" key="6">
    <source>
        <dbReference type="ARBA" id="ARBA00023242"/>
    </source>
</evidence>
<feature type="compositionally biased region" description="Pro residues" evidence="7">
    <location>
        <begin position="134"/>
        <end position="150"/>
    </location>
</feature>
<protein>
    <recommendedName>
        <fullName evidence="8">Zn(2)-C6 fungal-type domain-containing protein</fullName>
    </recommendedName>
</protein>
<feature type="region of interest" description="Disordered" evidence="7">
    <location>
        <begin position="226"/>
        <end position="312"/>
    </location>
</feature>
<evidence type="ECO:0000256" key="5">
    <source>
        <dbReference type="ARBA" id="ARBA00023163"/>
    </source>
</evidence>
<proteinExistence type="predicted"/>
<dbReference type="STRING" id="342668.A0A1B8GXC0"/>
<keyword evidence="1" id="KW-0479">Metal-binding</keyword>
<evidence type="ECO:0000256" key="4">
    <source>
        <dbReference type="ARBA" id="ARBA00023125"/>
    </source>
</evidence>
<dbReference type="PROSITE" id="PS50048">
    <property type="entry name" value="ZN2_CY6_FUNGAL_2"/>
    <property type="match status" value="1"/>
</dbReference>
<evidence type="ECO:0000313" key="9">
    <source>
        <dbReference type="EMBL" id="OBU00485.2"/>
    </source>
</evidence>
<keyword evidence="10" id="KW-1185">Reference proteome</keyword>
<dbReference type="RefSeq" id="XP_018134217.2">
    <property type="nucleotide sequence ID" value="XM_018270879.2"/>
</dbReference>
<dbReference type="PANTHER" id="PTHR47659:SF4">
    <property type="entry name" value="ZN(II)2CYS6 TRANSCRIPTION FACTOR (EUROFUNG)"/>
    <property type="match status" value="1"/>
</dbReference>
<dbReference type="Pfam" id="PF00172">
    <property type="entry name" value="Zn_clus"/>
    <property type="match status" value="1"/>
</dbReference>
<dbReference type="SUPFAM" id="SSF57701">
    <property type="entry name" value="Zn2/Cys6 DNA-binding domain"/>
    <property type="match status" value="1"/>
</dbReference>
<sequence length="600" mass="64475">MTASALHSSSSPIPPAELLSNLHLASSPLDPHWVRELSNSARSRAYPSPPMSGSPLKPPRHDNDFDGRGRGRGGFGGQQPPQTRTHAQQLPPQTEARDGAREPPSATSHNPSMAMQYSPYQPGGGMPAEQSPYQYPPQPSAQLPAPPLPPYGGFDQPRPANYPFQMPERPEPASAAKTRKTKGHVASACVPCKRAHLRCDAQRPCSRCQSNNKEDACIDMVHKKRGRPRLRDDHNTRLDQPVHPQPDPLHRRSAPHYPTNSPPSEPHTRSSSSYRVLKSQAPPHLPRYLDHASPSDANLFPPPATARPHDPPVLYLTPSLRIARASPAFSHATGIPSPVARSLHDILAPASRPSAARLQHIFDDLRQTREPHYLPPIFGSGEESRVIAAVGMTEEDVARVAVEAREVLGFQGAGGEVRAFEVGVGLGRREGIFYVVLRLLGAVQVQTQTPMQTQMHMGGGSGGAGGYRGDPMFGGQQQGLGPQQGHPQMGYQPVRTAYGGGQGQVMGQGQGQGQQSLGPSQQGFAPMQSSQGQGQSQTQDQAQAQYVPPPSSRGTDQRALLLPPIRMRESEGPSGAPQGGGRRRSSRVDIGGLIEGPEGR</sequence>
<reference evidence="10" key="2">
    <citation type="journal article" date="2018" name="Nat. Commun.">
        <title>Extreme sensitivity to ultraviolet light in the fungal pathogen causing white-nose syndrome of bats.</title>
        <authorList>
            <person name="Palmer J.M."/>
            <person name="Drees K.P."/>
            <person name="Foster J.T."/>
            <person name="Lindner D.L."/>
        </authorList>
    </citation>
    <scope>NUCLEOTIDE SEQUENCE [LARGE SCALE GENOMIC DNA]</scope>
    <source>
        <strain evidence="10">UAMH 10579</strain>
    </source>
</reference>
<feature type="compositionally biased region" description="Low complexity" evidence="7">
    <location>
        <begin position="479"/>
        <end position="490"/>
    </location>
</feature>
<keyword evidence="2" id="KW-0862">Zinc</keyword>
<feature type="region of interest" description="Disordered" evidence="7">
    <location>
        <begin position="40"/>
        <end position="181"/>
    </location>
</feature>
<evidence type="ECO:0000313" key="10">
    <source>
        <dbReference type="Proteomes" id="UP000091956"/>
    </source>
</evidence>
<evidence type="ECO:0000259" key="8">
    <source>
        <dbReference type="PROSITE" id="PS50048"/>
    </source>
</evidence>
<feature type="compositionally biased region" description="Low complexity" evidence="7">
    <location>
        <begin position="513"/>
        <end position="545"/>
    </location>
</feature>
<feature type="compositionally biased region" description="Polar residues" evidence="7">
    <location>
        <begin position="79"/>
        <end position="92"/>
    </location>
</feature>
<dbReference type="Gene3D" id="4.10.240.10">
    <property type="entry name" value="Zn(2)-C6 fungal-type DNA-binding domain"/>
    <property type="match status" value="1"/>
</dbReference>
<dbReference type="PROSITE" id="PS00463">
    <property type="entry name" value="ZN2_CY6_FUNGAL_1"/>
    <property type="match status" value="1"/>
</dbReference>
<dbReference type="GO" id="GO:0003677">
    <property type="term" value="F:DNA binding"/>
    <property type="evidence" value="ECO:0007669"/>
    <property type="project" value="UniProtKB-KW"/>
</dbReference>
<accession>A0A1B8GXC0</accession>
<dbReference type="PANTHER" id="PTHR47659">
    <property type="entry name" value="ZN(II)2CYS6 TRANSCRIPTION FACTOR (EUROFUNG)-RELATED"/>
    <property type="match status" value="1"/>
</dbReference>
<keyword evidence="6" id="KW-0539">Nucleus</keyword>
<organism evidence="9 10">
    <name type="scientific">Pseudogymnoascus verrucosus</name>
    <dbReference type="NCBI Taxonomy" id="342668"/>
    <lineage>
        <taxon>Eukaryota</taxon>
        <taxon>Fungi</taxon>
        <taxon>Dikarya</taxon>
        <taxon>Ascomycota</taxon>
        <taxon>Pezizomycotina</taxon>
        <taxon>Leotiomycetes</taxon>
        <taxon>Thelebolales</taxon>
        <taxon>Thelebolaceae</taxon>
        <taxon>Pseudogymnoascus</taxon>
    </lineage>
</organism>
<dbReference type="InterPro" id="IPR036864">
    <property type="entry name" value="Zn2-C6_fun-type_DNA-bd_sf"/>
</dbReference>
<dbReference type="InterPro" id="IPR001138">
    <property type="entry name" value="Zn2Cys6_DnaBD"/>
</dbReference>
<dbReference type="CDD" id="cd00067">
    <property type="entry name" value="GAL4"/>
    <property type="match status" value="1"/>
</dbReference>
<dbReference type="InterPro" id="IPR050335">
    <property type="entry name" value="ERT1_acuK_gluconeogen_tf"/>
</dbReference>
<feature type="compositionally biased region" description="Polar residues" evidence="7">
    <location>
        <begin position="105"/>
        <end position="119"/>
    </location>
</feature>
<keyword evidence="5" id="KW-0804">Transcription</keyword>
<evidence type="ECO:0000256" key="3">
    <source>
        <dbReference type="ARBA" id="ARBA00023015"/>
    </source>
</evidence>
<evidence type="ECO:0000256" key="1">
    <source>
        <dbReference type="ARBA" id="ARBA00022723"/>
    </source>
</evidence>
<feature type="compositionally biased region" description="Gly residues" evidence="7">
    <location>
        <begin position="498"/>
        <end position="512"/>
    </location>
</feature>
<reference evidence="9 10" key="1">
    <citation type="submission" date="2016-03" db="EMBL/GenBank/DDBJ databases">
        <title>Comparative genomics of Pseudogymnoascus destructans, the fungus causing white-nose syndrome of bats.</title>
        <authorList>
            <person name="Palmer J.M."/>
            <person name="Drees K.P."/>
            <person name="Foster J.T."/>
            <person name="Lindner D.L."/>
        </authorList>
    </citation>
    <scope>NUCLEOTIDE SEQUENCE [LARGE SCALE GENOMIC DNA]</scope>
    <source>
        <strain evidence="9 10">UAMH 10579</strain>
    </source>
</reference>
<evidence type="ECO:0000256" key="7">
    <source>
        <dbReference type="SAM" id="MobiDB-lite"/>
    </source>
</evidence>
<dbReference type="AlphaFoldDB" id="A0A1B8GXC0"/>
<feature type="compositionally biased region" description="Gly residues" evidence="7">
    <location>
        <begin position="457"/>
        <end position="468"/>
    </location>
</feature>
<gene>
    <name evidence="9" type="ORF">VE01_01356</name>
</gene>
<keyword evidence="3" id="KW-0805">Transcription regulation</keyword>